<dbReference type="SUPFAM" id="SSF51004">
    <property type="entry name" value="C-terminal (heme d1) domain of cytochrome cd1-nitrite reductase"/>
    <property type="match status" value="1"/>
</dbReference>
<protein>
    <recommendedName>
        <fullName evidence="5">6-phosphogluconolactonase</fullName>
    </recommendedName>
</protein>
<dbReference type="FunFam" id="2.130.10.10:FF:000306">
    <property type="entry name" value="3-carboxymuconate cyclase"/>
    <property type="match status" value="1"/>
</dbReference>
<dbReference type="RefSeq" id="WP_024565479.1">
    <property type="nucleotide sequence ID" value="NZ_CP007547.1"/>
</dbReference>
<dbReference type="AlphaFoldDB" id="A0A077EFJ2"/>
<dbReference type="PANTHER" id="PTHR30344:SF1">
    <property type="entry name" value="6-PHOSPHOGLUCONOLACTONASE"/>
    <property type="match status" value="1"/>
</dbReference>
<dbReference type="Proteomes" id="UP000028933">
    <property type="component" value="Chromosome"/>
</dbReference>
<dbReference type="GO" id="GO:0006006">
    <property type="term" value="P:glucose metabolic process"/>
    <property type="evidence" value="ECO:0007669"/>
    <property type="project" value="UniProtKB-KW"/>
</dbReference>
<dbReference type="Pfam" id="PF10282">
    <property type="entry name" value="Lactonase"/>
    <property type="match status" value="1"/>
</dbReference>
<evidence type="ECO:0000313" key="4">
    <source>
        <dbReference type="Proteomes" id="UP000028933"/>
    </source>
</evidence>
<dbReference type="eggNOG" id="COG2706">
    <property type="taxonomic scope" value="Bacteria"/>
</dbReference>
<comment type="similarity">
    <text evidence="1">Belongs to the cycloisomerase 2 family.</text>
</comment>
<dbReference type="EMBL" id="CP007547">
    <property type="protein sequence ID" value="AIL46411.1"/>
    <property type="molecule type" value="Genomic_DNA"/>
</dbReference>
<evidence type="ECO:0008006" key="5">
    <source>
        <dbReference type="Google" id="ProtNLM"/>
    </source>
</evidence>
<proteinExistence type="inferred from homology"/>
<reference evidence="3" key="2">
    <citation type="journal article" date="2015" name="Genome Biol. Evol.">
        <title>Complete Genome Sequence and Transcriptomic Analysis of the Novel Pathogen Elizabethkingia anophelis in Response to Oxidative Stress.</title>
        <authorList>
            <person name="Li Y."/>
            <person name="Liu Y."/>
            <person name="Chew S.C."/>
            <person name="Tay M."/>
            <person name="Salido M.M."/>
            <person name="Teo J."/>
            <person name="Lauro F.M."/>
            <person name="Givskov M."/>
            <person name="Yang L."/>
        </authorList>
    </citation>
    <scope>NUCLEOTIDE SEQUENCE</scope>
    <source>
        <strain evidence="3">NUHP1</strain>
    </source>
</reference>
<dbReference type="GO" id="GO:0017057">
    <property type="term" value="F:6-phosphogluconolactonase activity"/>
    <property type="evidence" value="ECO:0007669"/>
    <property type="project" value="TreeGrafter"/>
</dbReference>
<name>A0A077EFJ2_9FLAO</name>
<dbReference type="InterPro" id="IPR019405">
    <property type="entry name" value="Lactonase_7-beta_prop"/>
</dbReference>
<evidence type="ECO:0000256" key="2">
    <source>
        <dbReference type="ARBA" id="ARBA00022526"/>
    </source>
</evidence>
<dbReference type="Gene3D" id="2.130.10.10">
    <property type="entry name" value="YVTN repeat-like/Quinoprotein amine dehydrogenase"/>
    <property type="match status" value="1"/>
</dbReference>
<evidence type="ECO:0000256" key="1">
    <source>
        <dbReference type="ARBA" id="ARBA00005564"/>
    </source>
</evidence>
<keyword evidence="2" id="KW-0119">Carbohydrate metabolism</keyword>
<evidence type="ECO:0000313" key="3">
    <source>
        <dbReference type="EMBL" id="AIL46411.1"/>
    </source>
</evidence>
<organism evidence="3 4">
    <name type="scientific">Elizabethkingia anophelis NUHP1</name>
    <dbReference type="NCBI Taxonomy" id="1338011"/>
    <lineage>
        <taxon>Bacteria</taxon>
        <taxon>Pseudomonadati</taxon>
        <taxon>Bacteroidota</taxon>
        <taxon>Flavobacteriia</taxon>
        <taxon>Flavobacteriales</taxon>
        <taxon>Weeksellaceae</taxon>
        <taxon>Elizabethkingia</taxon>
    </lineage>
</organism>
<dbReference type="PANTHER" id="PTHR30344">
    <property type="entry name" value="6-PHOSPHOGLUCONOLACTONASE-RELATED"/>
    <property type="match status" value="1"/>
</dbReference>
<keyword evidence="2" id="KW-0313">Glucose metabolism</keyword>
<accession>A0A077EFJ2</accession>
<dbReference type="HOGENOM" id="CLU_038716_3_0_10"/>
<dbReference type="InterPro" id="IPR050282">
    <property type="entry name" value="Cycloisomerase_2"/>
</dbReference>
<dbReference type="InterPro" id="IPR011048">
    <property type="entry name" value="Haem_d1_sf"/>
</dbReference>
<sequence length="377" mass="41187">MNTIYKSLLVLTSTVVIWSNCTAQKTKANNEMYMLAGTYTAKGSKGVYVYKLNTETGASKYISEVAVEDPSYLAISKNGNYVYTVTEKEDQQNSKVNAFSFDKKTGKLSFINSKPAGGGAPCHINISPDGKHIVTANYMGGSITEYTINNDGSLGDASQNIVFSGNGTDKERQTQPHLHYVEFSPEGKYLFADDLGTDKIYKYQVNKDASKLLVSDDSSSVKVKDGSGPRHLAFHPNGKYAYLITEISGDVIAFNYKNGTLKEFQTVKADSLNAKGSADIHISPNGKFLYASNRLKGDGIAVFSIDQKNGKLTKVGYQPTGIHPRNFAITPNGKLLLVANRDSDQIQVFKIDAKTGLLNNTNQDIKLSMPVCIKFTK</sequence>
<dbReference type="InterPro" id="IPR015943">
    <property type="entry name" value="WD40/YVTN_repeat-like_dom_sf"/>
</dbReference>
<dbReference type="STRING" id="1338011.BD94_2636"/>
<reference evidence="3" key="1">
    <citation type="journal article" date="2013" name="Lancet">
        <title>First case of E anophelis outbreak in an intensive-care unit.</title>
        <authorList>
            <person name="Teo J."/>
            <person name="Tan S.Y."/>
            <person name="Tay M."/>
            <person name="Ding Y."/>
            <person name="Kjelleberg S."/>
            <person name="Givskov M."/>
            <person name="Lin R.T."/>
            <person name="Yang L."/>
        </authorList>
    </citation>
    <scope>NUCLEOTIDE SEQUENCE [LARGE SCALE GENOMIC DNA]</scope>
    <source>
        <strain evidence="3">NUHP1</strain>
    </source>
</reference>
<dbReference type="GO" id="GO:0005829">
    <property type="term" value="C:cytosol"/>
    <property type="evidence" value="ECO:0007669"/>
    <property type="project" value="TreeGrafter"/>
</dbReference>
<gene>
    <name evidence="3" type="ORF">BD94_2636</name>
</gene>
<dbReference type="KEGG" id="eao:BD94_2636"/>